<dbReference type="Proteomes" id="UP000262142">
    <property type="component" value="Unassembled WGS sequence"/>
</dbReference>
<gene>
    <name evidence="1" type="ORF">SAMEA104719789_00474</name>
</gene>
<reference evidence="1 2" key="1">
    <citation type="submission" date="2018-09" db="EMBL/GenBank/DDBJ databases">
        <authorList>
            <consortium name="Pathogen Informatics"/>
        </authorList>
    </citation>
    <scope>NUCLEOTIDE SEQUENCE [LARGE SCALE GENOMIC DNA]</scope>
    <source>
        <strain evidence="1 2">OH-22767</strain>
    </source>
</reference>
<keyword evidence="2" id="KW-1185">Reference proteome</keyword>
<dbReference type="AlphaFoldDB" id="A0A383TUY8"/>
<protein>
    <submittedName>
        <fullName evidence="1">Uncharacterized protein</fullName>
    </submittedName>
</protein>
<proteinExistence type="predicted"/>
<name>A0A383TUY8_9FLAO</name>
<evidence type="ECO:0000313" key="1">
    <source>
        <dbReference type="EMBL" id="SZD71375.1"/>
    </source>
</evidence>
<organism evidence="1 2">
    <name type="scientific">Candidatus Ornithobacterium hominis</name>
    <dbReference type="NCBI Taxonomy" id="2497989"/>
    <lineage>
        <taxon>Bacteria</taxon>
        <taxon>Pseudomonadati</taxon>
        <taxon>Bacteroidota</taxon>
        <taxon>Flavobacteriia</taxon>
        <taxon>Flavobacteriales</taxon>
        <taxon>Weeksellaceae</taxon>
        <taxon>Ornithobacterium</taxon>
    </lineage>
</organism>
<dbReference type="RefSeq" id="WP_119058954.1">
    <property type="nucleotide sequence ID" value="NZ_UNSC01000001.1"/>
</dbReference>
<accession>A0A383TUY8</accession>
<sequence>MKLKILYNQDNIILIDGQTDKDISMNNNTDRVYLGSSRIHPVRALFEAMGSGESTGYDLKNRLKNANYSQRNQIEELFNAYGY</sequence>
<dbReference type="EMBL" id="UNSC01000001">
    <property type="protein sequence ID" value="SZD71375.1"/>
    <property type="molecule type" value="Genomic_DNA"/>
</dbReference>
<evidence type="ECO:0000313" key="2">
    <source>
        <dbReference type="Proteomes" id="UP000262142"/>
    </source>
</evidence>